<evidence type="ECO:0000313" key="1">
    <source>
        <dbReference type="Proteomes" id="UP000038045"/>
    </source>
</evidence>
<organism evidence="1 2">
    <name type="scientific">Parastrongyloides trichosuri</name>
    <name type="common">Possum-specific nematode worm</name>
    <dbReference type="NCBI Taxonomy" id="131310"/>
    <lineage>
        <taxon>Eukaryota</taxon>
        <taxon>Metazoa</taxon>
        <taxon>Ecdysozoa</taxon>
        <taxon>Nematoda</taxon>
        <taxon>Chromadorea</taxon>
        <taxon>Rhabditida</taxon>
        <taxon>Tylenchina</taxon>
        <taxon>Panagrolaimomorpha</taxon>
        <taxon>Strongyloidoidea</taxon>
        <taxon>Strongyloididae</taxon>
        <taxon>Parastrongyloides</taxon>
    </lineage>
</organism>
<name>A0A0N4ZXG2_PARTI</name>
<accession>A0A0N4ZXG2</accession>
<protein>
    <submittedName>
        <fullName evidence="2">KID domain-containing protein</fullName>
    </submittedName>
</protein>
<reference evidence="2" key="1">
    <citation type="submission" date="2017-02" db="UniProtKB">
        <authorList>
            <consortium name="WormBaseParasite"/>
        </authorList>
    </citation>
    <scope>IDENTIFICATION</scope>
</reference>
<evidence type="ECO:0000313" key="2">
    <source>
        <dbReference type="WBParaSite" id="PTRK_0001337600.1"/>
    </source>
</evidence>
<dbReference type="WBParaSite" id="PTRK_0001337600.1">
    <property type="protein sequence ID" value="PTRK_0001337600.1"/>
    <property type="gene ID" value="PTRK_0001337600"/>
</dbReference>
<dbReference type="AlphaFoldDB" id="A0A0N4ZXG2"/>
<sequence>MNKNIDINVLLENLKIQTPDHKLFISSDNGDHQTFFLNDNFSSSVDSTPTASGCTSINTTPGTPEAVRITGGISPIPLDILDKLSTVIRKKSSTSTDSYNVRELEYMKRRDNKVKELRNRTIKNPILRKFFGKKTK</sequence>
<keyword evidence="1" id="KW-1185">Reference proteome</keyword>
<dbReference type="Proteomes" id="UP000038045">
    <property type="component" value="Unplaced"/>
</dbReference>
<proteinExistence type="predicted"/>